<keyword evidence="5" id="KW-1185">Reference proteome</keyword>
<dbReference type="InterPro" id="IPR043367">
    <property type="entry name" value="PLIP1/2/3"/>
</dbReference>
<keyword evidence="1" id="KW-0378">Hydrolase</keyword>
<evidence type="ECO:0000313" key="4">
    <source>
        <dbReference type="EMBL" id="KAK9743147.1"/>
    </source>
</evidence>
<dbReference type="CDD" id="cd00519">
    <property type="entry name" value="Lipase_3"/>
    <property type="match status" value="1"/>
</dbReference>
<dbReference type="Gene3D" id="3.40.50.1820">
    <property type="entry name" value="alpha/beta hydrolase"/>
    <property type="match status" value="1"/>
</dbReference>
<dbReference type="PANTHER" id="PTHR46483">
    <property type="entry name" value="PHOSPHOLIPASE A1 PLIP2, CHLOROPLASTIC"/>
    <property type="match status" value="1"/>
</dbReference>
<dbReference type="PANTHER" id="PTHR46483:SF1">
    <property type="entry name" value="PHOSPHOLIPASE A1 PLIP1, CHLOROPLASTIC"/>
    <property type="match status" value="1"/>
</dbReference>
<name>A0AAW1MAJ9_SAPOF</name>
<feature type="compositionally biased region" description="Basic and acidic residues" evidence="2">
    <location>
        <begin position="125"/>
        <end position="143"/>
    </location>
</feature>
<organism evidence="4 5">
    <name type="scientific">Saponaria officinalis</name>
    <name type="common">Common soapwort</name>
    <name type="synonym">Lychnis saponaria</name>
    <dbReference type="NCBI Taxonomy" id="3572"/>
    <lineage>
        <taxon>Eukaryota</taxon>
        <taxon>Viridiplantae</taxon>
        <taxon>Streptophyta</taxon>
        <taxon>Embryophyta</taxon>
        <taxon>Tracheophyta</taxon>
        <taxon>Spermatophyta</taxon>
        <taxon>Magnoliopsida</taxon>
        <taxon>eudicotyledons</taxon>
        <taxon>Gunneridae</taxon>
        <taxon>Pentapetalae</taxon>
        <taxon>Caryophyllales</taxon>
        <taxon>Caryophyllaceae</taxon>
        <taxon>Caryophylleae</taxon>
        <taxon>Saponaria</taxon>
    </lineage>
</organism>
<protein>
    <recommendedName>
        <fullName evidence="3">Fungal lipase-type domain-containing protein</fullName>
    </recommendedName>
</protein>
<evidence type="ECO:0000259" key="3">
    <source>
        <dbReference type="Pfam" id="PF01764"/>
    </source>
</evidence>
<evidence type="ECO:0000256" key="2">
    <source>
        <dbReference type="SAM" id="MobiDB-lite"/>
    </source>
</evidence>
<dbReference type="Pfam" id="PF01764">
    <property type="entry name" value="Lipase_3"/>
    <property type="match status" value="1"/>
</dbReference>
<feature type="domain" description="Fungal lipase-type" evidence="3">
    <location>
        <begin position="385"/>
        <end position="522"/>
    </location>
</feature>
<dbReference type="AlphaFoldDB" id="A0AAW1MAJ9"/>
<dbReference type="GO" id="GO:0006629">
    <property type="term" value="P:lipid metabolic process"/>
    <property type="evidence" value="ECO:0007669"/>
    <property type="project" value="InterPro"/>
</dbReference>
<dbReference type="InterPro" id="IPR029058">
    <property type="entry name" value="AB_hydrolase_fold"/>
</dbReference>
<dbReference type="EMBL" id="JBDFQZ010000003">
    <property type="protein sequence ID" value="KAK9743147.1"/>
    <property type="molecule type" value="Genomic_DNA"/>
</dbReference>
<evidence type="ECO:0000313" key="5">
    <source>
        <dbReference type="Proteomes" id="UP001443914"/>
    </source>
</evidence>
<dbReference type="GO" id="GO:0008970">
    <property type="term" value="F:phospholipase A1 activity"/>
    <property type="evidence" value="ECO:0007669"/>
    <property type="project" value="InterPro"/>
</dbReference>
<accession>A0AAW1MAJ9</accession>
<dbReference type="InterPro" id="IPR002921">
    <property type="entry name" value="Fungal_lipase-type"/>
</dbReference>
<reference evidence="4" key="1">
    <citation type="submission" date="2024-03" db="EMBL/GenBank/DDBJ databases">
        <title>WGS assembly of Saponaria officinalis var. Norfolk2.</title>
        <authorList>
            <person name="Jenkins J."/>
            <person name="Shu S."/>
            <person name="Grimwood J."/>
            <person name="Barry K."/>
            <person name="Goodstein D."/>
            <person name="Schmutz J."/>
            <person name="Leebens-Mack J."/>
            <person name="Osbourn A."/>
        </authorList>
    </citation>
    <scope>NUCLEOTIDE SEQUENCE [LARGE SCALE GENOMIC DNA]</scope>
    <source>
        <strain evidence="4">JIC</strain>
    </source>
</reference>
<dbReference type="Proteomes" id="UP001443914">
    <property type="component" value="Unassembled WGS sequence"/>
</dbReference>
<sequence>MSPYGFRNFVCKDEIDTMACSPVNMPASNIITARRGILGSNCGLRRSLSGEELCKQATMRRSFSDNNLLHSSNPLRAPSCIRSSLLKPSRSLGIFSNQTSSSILRDKAENVGKLVVNGDSEEEESIGKEETESIGKEETDQKTKKTNWMTRLLELRTRWKGRQEKEVTCENQDGVGDCEDGCSVDYDDRFDPKSFSTLLVQVSWSDAERFSKLAFLCNMAYNISKIKDNDMLLDQSLRMITSSLEKKAEATAVKTKLERDSTLQGEESSNLDFNSQRWVTKQEHTIRPSTAYEIAASAASHVQCHAKKESYSCRCEDVTEHEDICSMQRGCNSERAAQMAASTMTAVVAAREREKQAVAKELQSLHSSPCEWFICDDPTTHVRYFVIQGSESLASWQANLFFEPTKFEETDALVHRGIYEAAKGIYKQFLPEIQNHVRAYKEDAKFQFTGHSLGGSLSLLVHLMVIASRTVKPSALLPVVTFGSPFVFCGGDKIMEQLGLEENMVQSVILHRDIVPRAFSCNYPRQVAQVLERLNGSFRTHPCLNKHKMLYSPVGQIFIIQPSEKLSPPHPMLPPGCGLYAFDNAQRATSTIALRTFMNTPHPLETLSDPKAYGSEGTIIRDHDSKNYTKAVNDILKQYRKFAFRKVRKERHLEWPLIAYPPHHAWTDKGNLENRPARKEVMSSV</sequence>
<feature type="region of interest" description="Disordered" evidence="2">
    <location>
        <begin position="118"/>
        <end position="143"/>
    </location>
</feature>
<proteinExistence type="predicted"/>
<dbReference type="SUPFAM" id="SSF53474">
    <property type="entry name" value="alpha/beta-Hydrolases"/>
    <property type="match status" value="1"/>
</dbReference>
<evidence type="ECO:0000256" key="1">
    <source>
        <dbReference type="ARBA" id="ARBA00022801"/>
    </source>
</evidence>
<gene>
    <name evidence="4" type="ORF">RND81_03G220100</name>
</gene>
<comment type="caution">
    <text evidence="4">The sequence shown here is derived from an EMBL/GenBank/DDBJ whole genome shotgun (WGS) entry which is preliminary data.</text>
</comment>